<dbReference type="Pfam" id="PF08234">
    <property type="entry name" value="Spindle_Spc25"/>
    <property type="match status" value="1"/>
</dbReference>
<protein>
    <recommendedName>
        <fullName evidence="9">Kinetochore protein SPC25</fullName>
    </recommendedName>
</protein>
<evidence type="ECO:0000256" key="8">
    <source>
        <dbReference type="ARBA" id="ARBA00023328"/>
    </source>
</evidence>
<evidence type="ECO:0000256" key="10">
    <source>
        <dbReference type="SAM" id="Coils"/>
    </source>
</evidence>
<dbReference type="InterPro" id="IPR045143">
    <property type="entry name" value="Spc25"/>
</dbReference>
<evidence type="ECO:0000313" key="13">
    <source>
        <dbReference type="Proteomes" id="UP001485043"/>
    </source>
</evidence>
<dbReference type="GO" id="GO:0031262">
    <property type="term" value="C:Ndc80 complex"/>
    <property type="evidence" value="ECO:0007669"/>
    <property type="project" value="InterPro"/>
</dbReference>
<evidence type="ECO:0000256" key="6">
    <source>
        <dbReference type="ARBA" id="ARBA00023054"/>
    </source>
</evidence>
<dbReference type="GO" id="GO:0051301">
    <property type="term" value="P:cell division"/>
    <property type="evidence" value="ECO:0007669"/>
    <property type="project" value="UniProtKB-UniRule"/>
</dbReference>
<evidence type="ECO:0000256" key="7">
    <source>
        <dbReference type="ARBA" id="ARBA00023306"/>
    </source>
</evidence>
<dbReference type="PANTHER" id="PTHR14281:SF0">
    <property type="entry name" value="KINETOCHORE PROTEIN SPC25"/>
    <property type="match status" value="1"/>
</dbReference>
<evidence type="ECO:0000313" key="12">
    <source>
        <dbReference type="EMBL" id="KAK9862023.1"/>
    </source>
</evidence>
<organism evidence="12 13">
    <name type="scientific">Apatococcus fuscideae</name>
    <dbReference type="NCBI Taxonomy" id="2026836"/>
    <lineage>
        <taxon>Eukaryota</taxon>
        <taxon>Viridiplantae</taxon>
        <taxon>Chlorophyta</taxon>
        <taxon>core chlorophytes</taxon>
        <taxon>Trebouxiophyceae</taxon>
        <taxon>Chlorellales</taxon>
        <taxon>Chlorellaceae</taxon>
        <taxon>Apatococcus</taxon>
    </lineage>
</organism>
<dbReference type="GO" id="GO:0005634">
    <property type="term" value="C:nucleus"/>
    <property type="evidence" value="ECO:0007669"/>
    <property type="project" value="UniProtKB-SubCell"/>
</dbReference>
<keyword evidence="6 10" id="KW-0175">Coiled coil</keyword>
<gene>
    <name evidence="12" type="ORF">WJX84_006991</name>
</gene>
<keyword evidence="4 9" id="KW-0132">Cell division</keyword>
<dbReference type="Proteomes" id="UP001485043">
    <property type="component" value="Unassembled WGS sequence"/>
</dbReference>
<dbReference type="AlphaFoldDB" id="A0AAW1SZA0"/>
<evidence type="ECO:0000256" key="2">
    <source>
        <dbReference type="ARBA" id="ARBA00006379"/>
    </source>
</evidence>
<dbReference type="EMBL" id="JALJOV010000667">
    <property type="protein sequence ID" value="KAK9862023.1"/>
    <property type="molecule type" value="Genomic_DNA"/>
</dbReference>
<keyword evidence="8 9" id="KW-0137">Centromere</keyword>
<feature type="domain" description="Chromosome segregation protein Spc25 C-terminal" evidence="11">
    <location>
        <begin position="157"/>
        <end position="222"/>
    </location>
</feature>
<keyword evidence="3 9" id="KW-0158">Chromosome</keyword>
<keyword evidence="9" id="KW-0995">Kinetochore</keyword>
<comment type="subcellular location">
    <subcellularLocation>
        <location evidence="1">Chromosome</location>
        <location evidence="1">Centromere</location>
    </subcellularLocation>
    <subcellularLocation>
        <location evidence="9">Nucleus</location>
    </subcellularLocation>
    <subcellularLocation>
        <location evidence="9">Chromosome</location>
        <location evidence="9">Centromere</location>
        <location evidence="9">Kinetochore</location>
    </subcellularLocation>
</comment>
<evidence type="ECO:0000256" key="1">
    <source>
        <dbReference type="ARBA" id="ARBA00004584"/>
    </source>
</evidence>
<comment type="caution">
    <text evidence="12">The sequence shown here is derived from an EMBL/GenBank/DDBJ whole genome shotgun (WGS) entry which is preliminary data.</text>
</comment>
<sequence>MAVLDLAQLSEELQLYQSKTRSWASAQSSRAQDTLQTSRVERQECQSALSCLEQETQHLAQREAQCETRLREQNDETRQLESKLTLGSAQQAASASRLGEQKACLGQDKEILERHRAGVQQWQASQSTVIEALETALSMYRSKLSLQIRRSEERLGELEVIFGDLSREPDSQHWKVGVSIDEQELYQVTSCKPPLDNLSESLDVLNQSKDFSAFVRAVRRQFCRKAET</sequence>
<dbReference type="PANTHER" id="PTHR14281">
    <property type="entry name" value="KINETOCHORE PROTEIN SPC25-RELATED"/>
    <property type="match status" value="1"/>
</dbReference>
<dbReference type="InterPro" id="IPR013255">
    <property type="entry name" value="Spc25_C"/>
</dbReference>
<name>A0AAW1SZA0_9CHLO</name>
<reference evidence="12 13" key="1">
    <citation type="journal article" date="2024" name="Nat. Commun.">
        <title>Phylogenomics reveals the evolutionary origins of lichenization in chlorophyte algae.</title>
        <authorList>
            <person name="Puginier C."/>
            <person name="Libourel C."/>
            <person name="Otte J."/>
            <person name="Skaloud P."/>
            <person name="Haon M."/>
            <person name="Grisel S."/>
            <person name="Petersen M."/>
            <person name="Berrin J.G."/>
            <person name="Delaux P.M."/>
            <person name="Dal Grande F."/>
            <person name="Keller J."/>
        </authorList>
    </citation>
    <scope>NUCLEOTIDE SEQUENCE [LARGE SCALE GENOMIC DNA]</scope>
    <source>
        <strain evidence="12 13">SAG 2523</strain>
    </source>
</reference>
<proteinExistence type="inferred from homology"/>
<evidence type="ECO:0000259" key="11">
    <source>
        <dbReference type="Pfam" id="PF08234"/>
    </source>
</evidence>
<keyword evidence="13" id="KW-1185">Reference proteome</keyword>
<accession>A0AAW1SZA0</accession>
<evidence type="ECO:0000256" key="9">
    <source>
        <dbReference type="RuleBase" id="RU367150"/>
    </source>
</evidence>
<evidence type="ECO:0000256" key="5">
    <source>
        <dbReference type="ARBA" id="ARBA00022776"/>
    </source>
</evidence>
<dbReference type="Gene3D" id="3.30.457.50">
    <property type="entry name" value="Chromosome segregation protein Spc25"/>
    <property type="match status" value="1"/>
</dbReference>
<keyword evidence="9" id="KW-0539">Nucleus</keyword>
<dbReference type="GO" id="GO:0007059">
    <property type="term" value="P:chromosome segregation"/>
    <property type="evidence" value="ECO:0007669"/>
    <property type="project" value="InterPro"/>
</dbReference>
<comment type="subunit">
    <text evidence="9">Component of the NDC80 complex.</text>
</comment>
<feature type="coiled-coil region" evidence="10">
    <location>
        <begin position="35"/>
        <end position="83"/>
    </location>
</feature>
<evidence type="ECO:0000256" key="4">
    <source>
        <dbReference type="ARBA" id="ARBA00022618"/>
    </source>
</evidence>
<dbReference type="CDD" id="cd23784">
    <property type="entry name" value="RWD_Spc25"/>
    <property type="match status" value="1"/>
</dbReference>
<comment type="function">
    <text evidence="9">Acts as a component of the essential kinetochore-associated NDC80 complex, which is required for chromosome segregation and spindle checkpoint activity.</text>
</comment>
<keyword evidence="5 9" id="KW-0498">Mitosis</keyword>
<comment type="similarity">
    <text evidence="2 9">Belongs to the SPC25 family.</text>
</comment>
<keyword evidence="7 9" id="KW-0131">Cell cycle</keyword>
<evidence type="ECO:0000256" key="3">
    <source>
        <dbReference type="ARBA" id="ARBA00022454"/>
    </source>
</evidence>